<dbReference type="eggNOG" id="arCOG02333">
    <property type="taxonomic scope" value="Archaea"/>
</dbReference>
<keyword evidence="1 2" id="KW-0597">Phosphoprotein</keyword>
<dbReference type="AlphaFoldDB" id="C7NT73"/>
<evidence type="ECO:0000313" key="5">
    <source>
        <dbReference type="Proteomes" id="UP000002071"/>
    </source>
</evidence>
<dbReference type="SMART" id="SM00448">
    <property type="entry name" value="REC"/>
    <property type="match status" value="1"/>
</dbReference>
<evidence type="ECO:0000259" key="3">
    <source>
        <dbReference type="PROSITE" id="PS50110"/>
    </source>
</evidence>
<feature type="modified residue" description="4-aspartylphosphate" evidence="2">
    <location>
        <position position="59"/>
    </location>
</feature>
<dbReference type="EMBL" id="CP001687">
    <property type="protein sequence ID" value="ACV13184.1"/>
    <property type="molecule type" value="Genomic_DNA"/>
</dbReference>
<proteinExistence type="predicted"/>
<gene>
    <name evidence="4" type="ordered locus">Huta_3023</name>
</gene>
<dbReference type="GO" id="GO:0000160">
    <property type="term" value="P:phosphorelay signal transduction system"/>
    <property type="evidence" value="ECO:0007669"/>
    <property type="project" value="InterPro"/>
</dbReference>
<dbReference type="SUPFAM" id="SSF52172">
    <property type="entry name" value="CheY-like"/>
    <property type="match status" value="1"/>
</dbReference>
<keyword evidence="5" id="KW-1185">Reference proteome</keyword>
<evidence type="ECO:0000313" key="4">
    <source>
        <dbReference type="EMBL" id="ACV13184.1"/>
    </source>
</evidence>
<dbReference type="RefSeq" id="WP_015790746.1">
    <property type="nucleotide sequence ID" value="NC_013158.1"/>
</dbReference>
<dbReference type="PROSITE" id="PS50110">
    <property type="entry name" value="RESPONSE_REGULATORY"/>
    <property type="match status" value="1"/>
</dbReference>
<dbReference type="HOGENOM" id="CLU_000445_69_8_2"/>
<evidence type="ECO:0000256" key="2">
    <source>
        <dbReference type="PROSITE-ProRule" id="PRU00169"/>
    </source>
</evidence>
<dbReference type="PANTHER" id="PTHR44591:SF3">
    <property type="entry name" value="RESPONSE REGULATORY DOMAIN-CONTAINING PROTEIN"/>
    <property type="match status" value="1"/>
</dbReference>
<dbReference type="InterPro" id="IPR050595">
    <property type="entry name" value="Bact_response_regulator"/>
</dbReference>
<dbReference type="InterPro" id="IPR001789">
    <property type="entry name" value="Sig_transdc_resp-reg_receiver"/>
</dbReference>
<dbReference type="STRING" id="519442.Huta_3023"/>
<protein>
    <submittedName>
        <fullName evidence="4">Response regulator receiver protein</fullName>
    </submittedName>
</protein>
<dbReference type="PANTHER" id="PTHR44591">
    <property type="entry name" value="STRESS RESPONSE REGULATOR PROTEIN 1"/>
    <property type="match status" value="1"/>
</dbReference>
<sequence>MPDEITVFLVDEDPDILEVTATFLERADDEIEVATYTSATAALQEIRSDPDVADCIISDYTMPELSGVDLLQAVREIDPEMPFFVFTGREREDIEAELDAESFTGYVKKGAGTDQYGQLAVEIRDALEK</sequence>
<dbReference type="InterPro" id="IPR011006">
    <property type="entry name" value="CheY-like_superfamily"/>
</dbReference>
<name>C7NT73_HALUD</name>
<dbReference type="KEGG" id="hut:Huta_3023"/>
<dbReference type="Gene3D" id="3.40.50.2300">
    <property type="match status" value="1"/>
</dbReference>
<feature type="domain" description="Response regulatory" evidence="3">
    <location>
        <begin position="6"/>
        <end position="124"/>
    </location>
</feature>
<dbReference type="OrthoDB" id="8127at2157"/>
<accession>C7NT73</accession>
<evidence type="ECO:0000256" key="1">
    <source>
        <dbReference type="ARBA" id="ARBA00022553"/>
    </source>
</evidence>
<organism evidence="4 5">
    <name type="scientific">Halorhabdus utahensis (strain DSM 12940 / JCM 11049 / AX-2)</name>
    <dbReference type="NCBI Taxonomy" id="519442"/>
    <lineage>
        <taxon>Archaea</taxon>
        <taxon>Methanobacteriati</taxon>
        <taxon>Methanobacteriota</taxon>
        <taxon>Stenosarchaea group</taxon>
        <taxon>Halobacteria</taxon>
        <taxon>Halobacteriales</taxon>
        <taxon>Haloarculaceae</taxon>
        <taxon>Halorhabdus</taxon>
    </lineage>
</organism>
<dbReference type="Pfam" id="PF00072">
    <property type="entry name" value="Response_reg"/>
    <property type="match status" value="1"/>
</dbReference>
<dbReference type="GeneID" id="8385334"/>
<reference evidence="4 5" key="1">
    <citation type="journal article" date="2009" name="Stand. Genomic Sci.">
        <title>Complete genome sequence of Halorhabdus utahensis type strain (AX-2).</title>
        <authorList>
            <person name="Anderson I."/>
            <person name="Tindall B.J."/>
            <person name="Pomrenke H."/>
            <person name="Goker M."/>
            <person name="Lapidus A."/>
            <person name="Nolan M."/>
            <person name="Copeland A."/>
            <person name="Glavina Del Rio T."/>
            <person name="Chen F."/>
            <person name="Tice H."/>
            <person name="Cheng J.F."/>
            <person name="Lucas S."/>
            <person name="Chertkov O."/>
            <person name="Bruce D."/>
            <person name="Brettin T."/>
            <person name="Detter J.C."/>
            <person name="Han C."/>
            <person name="Goodwin L."/>
            <person name="Land M."/>
            <person name="Hauser L."/>
            <person name="Chang Y.J."/>
            <person name="Jeffries C.D."/>
            <person name="Pitluck S."/>
            <person name="Pati A."/>
            <person name="Mavromatis K."/>
            <person name="Ivanova N."/>
            <person name="Ovchinnikova G."/>
            <person name="Chen A."/>
            <person name="Palaniappan K."/>
            <person name="Chain P."/>
            <person name="Rohde M."/>
            <person name="Bristow J."/>
            <person name="Eisen J.A."/>
            <person name="Markowitz V."/>
            <person name="Hugenholtz P."/>
            <person name="Kyrpides N.C."/>
            <person name="Klenk H.P."/>
        </authorList>
    </citation>
    <scope>NUCLEOTIDE SEQUENCE [LARGE SCALE GENOMIC DNA]</scope>
    <source>
        <strain evidence="5">DSM 12940 / JCM 11049 / AX-2</strain>
    </source>
</reference>
<dbReference type="Proteomes" id="UP000002071">
    <property type="component" value="Chromosome"/>
</dbReference>